<protein>
    <submittedName>
        <fullName evidence="1">Uncharacterized protein</fullName>
    </submittedName>
</protein>
<dbReference type="EMBL" id="JAHIBW010000019">
    <property type="protein sequence ID" value="KAG7301811.1"/>
    <property type="molecule type" value="Genomic_DNA"/>
</dbReference>
<dbReference type="Proteomes" id="UP000823941">
    <property type="component" value="Chromosome 19"/>
</dbReference>
<proteinExistence type="predicted"/>
<sequence>MEALLKRQDEIAELINRIKINFKKDPLKRKTPAYLKTRQEALDNLWGEFESNHELLLPYKDNPFKYFIENVYEATLNLCEEVRTAFSSVLPSSSSKQVDQATEPCGEVDELIARQRTNFRAFMRLLKSIKVEYITENWELEDELRTIKSRWQIIDELHFG</sequence>
<comment type="caution">
    <text evidence="1">The sequence shown here is derived from an EMBL/GenBank/DDBJ whole genome shotgun (WGS) entry which is preliminary data.</text>
</comment>
<name>A0ABQ7Q9A1_PLUXY</name>
<keyword evidence="2" id="KW-1185">Reference proteome</keyword>
<evidence type="ECO:0000313" key="2">
    <source>
        <dbReference type="Proteomes" id="UP000823941"/>
    </source>
</evidence>
<accession>A0ABQ7Q9A1</accession>
<organism evidence="1 2">
    <name type="scientific">Plutella xylostella</name>
    <name type="common">Diamondback moth</name>
    <name type="synonym">Plutella maculipennis</name>
    <dbReference type="NCBI Taxonomy" id="51655"/>
    <lineage>
        <taxon>Eukaryota</taxon>
        <taxon>Metazoa</taxon>
        <taxon>Ecdysozoa</taxon>
        <taxon>Arthropoda</taxon>
        <taxon>Hexapoda</taxon>
        <taxon>Insecta</taxon>
        <taxon>Pterygota</taxon>
        <taxon>Neoptera</taxon>
        <taxon>Endopterygota</taxon>
        <taxon>Lepidoptera</taxon>
        <taxon>Glossata</taxon>
        <taxon>Ditrysia</taxon>
        <taxon>Yponomeutoidea</taxon>
        <taxon>Plutellidae</taxon>
        <taxon>Plutella</taxon>
    </lineage>
</organism>
<gene>
    <name evidence="1" type="ORF">JYU34_014842</name>
</gene>
<reference evidence="1 2" key="1">
    <citation type="submission" date="2021-06" db="EMBL/GenBank/DDBJ databases">
        <title>A haploid diamondback moth (Plutella xylostella L.) genome assembly resolves 31 chromosomes and identifies a diamide resistance mutation.</title>
        <authorList>
            <person name="Ward C.M."/>
            <person name="Perry K.D."/>
            <person name="Baker G."/>
            <person name="Powis K."/>
            <person name="Heckel D.G."/>
            <person name="Baxter S.W."/>
        </authorList>
    </citation>
    <scope>NUCLEOTIDE SEQUENCE [LARGE SCALE GENOMIC DNA]</scope>
    <source>
        <strain evidence="1 2">LV</strain>
        <tissue evidence="1">Single pupa</tissue>
    </source>
</reference>
<evidence type="ECO:0000313" key="1">
    <source>
        <dbReference type="EMBL" id="KAG7301811.1"/>
    </source>
</evidence>